<keyword evidence="6" id="KW-0324">Glycolysis</keyword>
<protein>
    <recommendedName>
        <fullName evidence="5">Fructose-bisphosphate aldolase</fullName>
        <ecNumber evidence="4">4.1.2.13</ecNumber>
    </recommendedName>
</protein>
<keyword evidence="7" id="KW-0456">Lyase</keyword>
<dbReference type="Proteomes" id="UP000268350">
    <property type="component" value="Unassembled WGS sequence"/>
</dbReference>
<dbReference type="GO" id="GO:0004332">
    <property type="term" value="F:fructose-bisphosphate aldolase activity"/>
    <property type="evidence" value="ECO:0007669"/>
    <property type="project" value="UniProtKB-EC"/>
</dbReference>
<evidence type="ECO:0000256" key="4">
    <source>
        <dbReference type="ARBA" id="ARBA00013068"/>
    </source>
</evidence>
<dbReference type="Gene3D" id="3.20.20.70">
    <property type="entry name" value="Aldolase class I"/>
    <property type="match status" value="1"/>
</dbReference>
<comment type="similarity">
    <text evidence="3">Belongs to the class I fructose-bisphosphate aldolase family.</text>
</comment>
<organism evidence="8 9">
    <name type="scientific">Drosophila guanche</name>
    <name type="common">Fruit fly</name>
    <dbReference type="NCBI Taxonomy" id="7266"/>
    <lineage>
        <taxon>Eukaryota</taxon>
        <taxon>Metazoa</taxon>
        <taxon>Ecdysozoa</taxon>
        <taxon>Arthropoda</taxon>
        <taxon>Hexapoda</taxon>
        <taxon>Insecta</taxon>
        <taxon>Pterygota</taxon>
        <taxon>Neoptera</taxon>
        <taxon>Endopterygota</taxon>
        <taxon>Diptera</taxon>
        <taxon>Brachycera</taxon>
        <taxon>Muscomorpha</taxon>
        <taxon>Ephydroidea</taxon>
        <taxon>Drosophilidae</taxon>
        <taxon>Drosophila</taxon>
        <taxon>Sophophora</taxon>
    </lineage>
</organism>
<dbReference type="SUPFAM" id="SSF51569">
    <property type="entry name" value="Aldolase"/>
    <property type="match status" value="1"/>
</dbReference>
<evidence type="ECO:0000256" key="6">
    <source>
        <dbReference type="ARBA" id="ARBA00023152"/>
    </source>
</evidence>
<name>A0A3B0JM06_DROGU</name>
<accession>A0A3B0JM06</accession>
<evidence type="ECO:0000313" key="8">
    <source>
        <dbReference type="EMBL" id="SPP83287.1"/>
    </source>
</evidence>
<evidence type="ECO:0000256" key="5">
    <source>
        <dbReference type="ARBA" id="ARBA00013779"/>
    </source>
</evidence>
<evidence type="ECO:0000256" key="1">
    <source>
        <dbReference type="ARBA" id="ARBA00000441"/>
    </source>
</evidence>
<proteinExistence type="inferred from homology"/>
<dbReference type="UniPathway" id="UPA00109">
    <property type="reaction ID" value="UER00183"/>
</dbReference>
<dbReference type="Pfam" id="PF00274">
    <property type="entry name" value="Glycolytic"/>
    <property type="match status" value="1"/>
</dbReference>
<dbReference type="EC" id="4.1.2.13" evidence="4"/>
<dbReference type="NCBIfam" id="NF033379">
    <property type="entry name" value="FrucBisAld_I"/>
    <property type="match status" value="1"/>
</dbReference>
<dbReference type="OrthoDB" id="36455at2759"/>
<sequence length="364" mass="39983">MTTHFFYPDKELQEELICIAKGLVAPGKGILAVDESSAQMGKRFQLIGVENTEENRRTYRQMLFTTDAKIAENISGVIFPPESLHQRTDDSVPFAEVLRKKGILTGIKVDKQFVPLFGSEEEFTTQGLDDLAARCAQFKKEGCSFAKWRCVLKITKNTPSHQAILENANVLARYAATCQSQGLVPLINPEILAMGEHDLDRCQKVAETVLAAVYKALNDHHIFLEGTLLQPSIVTPGLQSNKMNSPADIGLATVQSIRRTVPPAVPGIMFCSGSQSEEEATVNLNAINNVPLCKPWPMTFAFDRALQSSVLRSWGGRKDNIANAQNELIKRCKANSLASIGKYIPGSVESSAATEKLVQDAIEY</sequence>
<dbReference type="InterPro" id="IPR013785">
    <property type="entry name" value="Aldolase_TIM"/>
</dbReference>
<dbReference type="EMBL" id="OUUW01000007">
    <property type="protein sequence ID" value="SPP83287.1"/>
    <property type="molecule type" value="Genomic_DNA"/>
</dbReference>
<dbReference type="OMA" id="CKPWAMS"/>
<dbReference type="STRING" id="7266.A0A3B0JM06"/>
<dbReference type="InterPro" id="IPR000741">
    <property type="entry name" value="FBA_I"/>
</dbReference>
<gene>
    <name evidence="8" type="ORF">DGUA_6G018123</name>
</gene>
<evidence type="ECO:0000313" key="9">
    <source>
        <dbReference type="Proteomes" id="UP000268350"/>
    </source>
</evidence>
<dbReference type="GO" id="GO:0006096">
    <property type="term" value="P:glycolytic process"/>
    <property type="evidence" value="ECO:0007669"/>
    <property type="project" value="UniProtKB-UniPathway"/>
</dbReference>
<dbReference type="CDD" id="cd00948">
    <property type="entry name" value="FBP_aldolase_I_a"/>
    <property type="match status" value="1"/>
</dbReference>
<evidence type="ECO:0000256" key="7">
    <source>
        <dbReference type="ARBA" id="ARBA00023239"/>
    </source>
</evidence>
<comment type="catalytic activity">
    <reaction evidence="1">
        <text>beta-D-fructose 1,6-bisphosphate = D-glyceraldehyde 3-phosphate + dihydroxyacetone phosphate</text>
        <dbReference type="Rhea" id="RHEA:14729"/>
        <dbReference type="ChEBI" id="CHEBI:32966"/>
        <dbReference type="ChEBI" id="CHEBI:57642"/>
        <dbReference type="ChEBI" id="CHEBI:59776"/>
        <dbReference type="EC" id="4.1.2.13"/>
    </reaction>
</comment>
<dbReference type="AlphaFoldDB" id="A0A3B0JM06"/>
<dbReference type="PANTHER" id="PTHR11627">
    <property type="entry name" value="FRUCTOSE-BISPHOSPHATE ALDOLASE"/>
    <property type="match status" value="1"/>
</dbReference>
<comment type="pathway">
    <text evidence="2">Carbohydrate degradation; glycolysis; D-glyceraldehyde 3-phosphate and glycerone phosphate from D-glucose: step 4/4.</text>
</comment>
<keyword evidence="9" id="KW-1185">Reference proteome</keyword>
<evidence type="ECO:0000256" key="3">
    <source>
        <dbReference type="ARBA" id="ARBA00010387"/>
    </source>
</evidence>
<dbReference type="FunFam" id="3.20.20.70:FF:000140">
    <property type="entry name" value="Fructose-bisphosphate aldolase"/>
    <property type="match status" value="1"/>
</dbReference>
<evidence type="ECO:0000256" key="2">
    <source>
        <dbReference type="ARBA" id="ARBA00004714"/>
    </source>
</evidence>
<reference evidence="9" key="1">
    <citation type="submission" date="2018-01" db="EMBL/GenBank/DDBJ databases">
        <authorList>
            <person name="Alioto T."/>
            <person name="Alioto T."/>
        </authorList>
    </citation>
    <scope>NUCLEOTIDE SEQUENCE [LARGE SCALE GENOMIC DNA]</scope>
</reference>